<sequence>MRALEPGARGLATLRLAYPPAVAETATESEFGAALLAGLRAYPKRVPCKYLYDAAGAELFERICDLPEYYPTRTELALLGAHREAIAAAMGADAELIEFGAGAGRKVSLLLSALQRPRAYLPIDIAPEALAAGARAVAEAFPAVAVKPLVADYTRALRLPAPAGRRVGFFPGSTIGNFAPDEALAFLRRLAVLLRGGGLLVGVDLVKDPAVLHAAYNDSAGVTAAFNQNLLLRANRELGAGFRPELFAHYAFYHPGARRIEMHLTSLTDQEVQIAGHAIGFAAGETIHTEDSYKYTVSGFQSLAAQAGYLPREVWVDAERRFSLHWLAVPA</sequence>
<accession>A1K685</accession>
<dbReference type="InterPro" id="IPR051128">
    <property type="entry name" value="EgtD_Methyltrsf_superfamily"/>
</dbReference>
<dbReference type="Gene3D" id="3.40.50.150">
    <property type="entry name" value="Vaccinia Virus protein VP39"/>
    <property type="match status" value="1"/>
</dbReference>
<dbReference type="PANTHER" id="PTHR43397:SF1">
    <property type="entry name" value="ERGOTHIONEINE BIOSYNTHESIS PROTEIN 1"/>
    <property type="match status" value="1"/>
</dbReference>
<keyword evidence="2" id="KW-0808">Transferase</keyword>
<keyword evidence="5" id="KW-1185">Reference proteome</keyword>
<keyword evidence="1" id="KW-0489">Methyltransferase</keyword>
<dbReference type="InterPro" id="IPR035094">
    <property type="entry name" value="EgtD"/>
</dbReference>
<dbReference type="InterPro" id="IPR019257">
    <property type="entry name" value="MeTrfase_dom"/>
</dbReference>
<dbReference type="AlphaFoldDB" id="A1K685"/>
<dbReference type="eggNOG" id="COG4301">
    <property type="taxonomic scope" value="Bacteria"/>
</dbReference>
<dbReference type="STRING" id="62928.azo1723"/>
<dbReference type="InterPro" id="IPR029063">
    <property type="entry name" value="SAM-dependent_MTases_sf"/>
</dbReference>
<dbReference type="NCBIfam" id="TIGR03438">
    <property type="entry name" value="egtD_ergothio"/>
    <property type="match status" value="1"/>
</dbReference>
<dbReference type="PANTHER" id="PTHR43397">
    <property type="entry name" value="ERGOTHIONEINE BIOSYNTHESIS PROTEIN 1"/>
    <property type="match status" value="1"/>
</dbReference>
<dbReference type="RefSeq" id="WP_011765456.1">
    <property type="nucleotide sequence ID" value="NC_008702.1"/>
</dbReference>
<dbReference type="EMBL" id="AM406670">
    <property type="protein sequence ID" value="CAL94340.1"/>
    <property type="molecule type" value="Genomic_DNA"/>
</dbReference>
<reference evidence="4 5" key="1">
    <citation type="journal article" date="2006" name="Nat. Biotechnol.">
        <title>Complete genome of the mutualistic, N2-fixing grass endophyte Azoarcus sp. strain BH72.</title>
        <authorList>
            <person name="Krause A."/>
            <person name="Ramakumar A."/>
            <person name="Bartels D."/>
            <person name="Battistoni F."/>
            <person name="Bekel T."/>
            <person name="Boch J."/>
            <person name="Boehm M."/>
            <person name="Friedrich F."/>
            <person name="Hurek T."/>
            <person name="Krause L."/>
            <person name="Linke B."/>
            <person name="McHardy A.C."/>
            <person name="Sarkar A."/>
            <person name="Schneiker S."/>
            <person name="Syed A.A."/>
            <person name="Thauer R."/>
            <person name="Vorhoelter F.-J."/>
            <person name="Weidner S."/>
            <person name="Puehler A."/>
            <person name="Reinhold-Hurek B."/>
            <person name="Kaiser O."/>
            <person name="Goesmann A."/>
        </authorList>
    </citation>
    <scope>NUCLEOTIDE SEQUENCE [LARGE SCALE GENOMIC DNA]</scope>
    <source>
        <strain evidence="4 5">BH72</strain>
    </source>
</reference>
<dbReference type="GO" id="GO:0032259">
    <property type="term" value="P:methylation"/>
    <property type="evidence" value="ECO:0007669"/>
    <property type="project" value="UniProtKB-KW"/>
</dbReference>
<dbReference type="Proteomes" id="UP000002588">
    <property type="component" value="Chromosome"/>
</dbReference>
<gene>
    <name evidence="4" type="ordered locus">azo1723</name>
</gene>
<dbReference type="PIRSF" id="PIRSF018005">
    <property type="entry name" value="UCP018005"/>
    <property type="match status" value="1"/>
</dbReference>
<dbReference type="Pfam" id="PF10017">
    <property type="entry name" value="Methyltransf_33"/>
    <property type="match status" value="1"/>
</dbReference>
<feature type="domain" description="Histidine-specific methyltransferase SAM-dependent" evidence="3">
    <location>
        <begin position="33"/>
        <end position="328"/>
    </location>
</feature>
<name>A1K685_AZOSB</name>
<protein>
    <recommendedName>
        <fullName evidence="3">Histidine-specific methyltransferase SAM-dependent domain-containing protein</fullName>
    </recommendedName>
</protein>
<dbReference type="GO" id="GO:0008168">
    <property type="term" value="F:methyltransferase activity"/>
    <property type="evidence" value="ECO:0007669"/>
    <property type="project" value="UniProtKB-KW"/>
</dbReference>
<evidence type="ECO:0000256" key="1">
    <source>
        <dbReference type="ARBA" id="ARBA00022603"/>
    </source>
</evidence>
<evidence type="ECO:0000313" key="5">
    <source>
        <dbReference type="Proteomes" id="UP000002588"/>
    </source>
</evidence>
<dbReference type="HOGENOM" id="CLU_049766_1_1_4"/>
<dbReference type="KEGG" id="azo:azo1723"/>
<evidence type="ECO:0000256" key="2">
    <source>
        <dbReference type="ARBA" id="ARBA00022679"/>
    </source>
</evidence>
<evidence type="ECO:0000259" key="3">
    <source>
        <dbReference type="Pfam" id="PF10017"/>
    </source>
</evidence>
<dbReference type="InterPro" id="IPR017804">
    <property type="entry name" value="MeTrfase_EgtD-like"/>
</dbReference>
<proteinExistence type="predicted"/>
<organism evidence="4 5">
    <name type="scientific">Azoarcus sp. (strain BH72)</name>
    <dbReference type="NCBI Taxonomy" id="418699"/>
    <lineage>
        <taxon>Bacteria</taxon>
        <taxon>Pseudomonadati</taxon>
        <taxon>Pseudomonadota</taxon>
        <taxon>Betaproteobacteria</taxon>
        <taxon>Rhodocyclales</taxon>
        <taxon>Zoogloeaceae</taxon>
        <taxon>Azoarcus</taxon>
    </lineage>
</organism>
<dbReference type="SUPFAM" id="SSF53335">
    <property type="entry name" value="S-adenosyl-L-methionine-dependent methyltransferases"/>
    <property type="match status" value="1"/>
</dbReference>
<evidence type="ECO:0000313" key="4">
    <source>
        <dbReference type="EMBL" id="CAL94340.1"/>
    </source>
</evidence>